<reference evidence="2 3" key="1">
    <citation type="journal article" date="2020" name="Nat. Food">
        <title>A phased Vanilla planifolia genome enables genetic improvement of flavour and production.</title>
        <authorList>
            <person name="Hasing T."/>
            <person name="Tang H."/>
            <person name="Brym M."/>
            <person name="Khazi F."/>
            <person name="Huang T."/>
            <person name="Chambers A.H."/>
        </authorList>
    </citation>
    <scope>NUCLEOTIDE SEQUENCE [LARGE SCALE GENOMIC DNA]</scope>
    <source>
        <tissue evidence="2">Leaf</tissue>
    </source>
</reference>
<organism evidence="2 3">
    <name type="scientific">Vanilla planifolia</name>
    <name type="common">Vanilla</name>
    <dbReference type="NCBI Taxonomy" id="51239"/>
    <lineage>
        <taxon>Eukaryota</taxon>
        <taxon>Viridiplantae</taxon>
        <taxon>Streptophyta</taxon>
        <taxon>Embryophyta</taxon>
        <taxon>Tracheophyta</taxon>
        <taxon>Spermatophyta</taxon>
        <taxon>Magnoliopsida</taxon>
        <taxon>Liliopsida</taxon>
        <taxon>Asparagales</taxon>
        <taxon>Orchidaceae</taxon>
        <taxon>Vanilloideae</taxon>
        <taxon>Vanilleae</taxon>
        <taxon>Vanilla</taxon>
    </lineage>
</organism>
<keyword evidence="3" id="KW-1185">Reference proteome</keyword>
<accession>A0A835UMA1</accession>
<sequence>MEGLNKSGEEVTAVAEIPLDDGEEAGQCWVQWTTVASSGLRGRSRARSERSPILPSMGGEFKGSPSGSKFGEAVTGGLEQVKGGLRPVMRMERIGRGREASMWKRPGHWRPCMMSRSMM</sequence>
<evidence type="ECO:0000313" key="3">
    <source>
        <dbReference type="Proteomes" id="UP000636800"/>
    </source>
</evidence>
<dbReference type="EMBL" id="JADCNL010000009">
    <property type="protein sequence ID" value="KAG0466882.1"/>
    <property type="molecule type" value="Genomic_DNA"/>
</dbReference>
<proteinExistence type="predicted"/>
<gene>
    <name evidence="2" type="ORF">HPP92_018462</name>
</gene>
<dbReference type="AlphaFoldDB" id="A0A835UMA1"/>
<feature type="region of interest" description="Disordered" evidence="1">
    <location>
        <begin position="40"/>
        <end position="70"/>
    </location>
</feature>
<evidence type="ECO:0000256" key="1">
    <source>
        <dbReference type="SAM" id="MobiDB-lite"/>
    </source>
</evidence>
<name>A0A835UMA1_VANPL</name>
<protein>
    <submittedName>
        <fullName evidence="2">Uncharacterized protein</fullName>
    </submittedName>
</protein>
<comment type="caution">
    <text evidence="2">The sequence shown here is derived from an EMBL/GenBank/DDBJ whole genome shotgun (WGS) entry which is preliminary data.</text>
</comment>
<dbReference type="Proteomes" id="UP000636800">
    <property type="component" value="Unassembled WGS sequence"/>
</dbReference>
<evidence type="ECO:0000313" key="2">
    <source>
        <dbReference type="EMBL" id="KAG0466882.1"/>
    </source>
</evidence>